<dbReference type="EMBL" id="JACHIO010000003">
    <property type="protein sequence ID" value="MBB5062531.1"/>
    <property type="molecule type" value="Genomic_DNA"/>
</dbReference>
<gene>
    <name evidence="3" type="ORF">HDF15_000861</name>
</gene>
<proteinExistence type="predicted"/>
<dbReference type="Pfam" id="PF13432">
    <property type="entry name" value="TPR_16"/>
    <property type="match status" value="1"/>
</dbReference>
<keyword evidence="1" id="KW-0802">TPR repeat</keyword>
<dbReference type="AlphaFoldDB" id="A0A7W7ZNP2"/>
<dbReference type="InterPro" id="IPR019734">
    <property type="entry name" value="TPR_rpt"/>
</dbReference>
<evidence type="ECO:0000313" key="4">
    <source>
        <dbReference type="Proteomes" id="UP000584867"/>
    </source>
</evidence>
<dbReference type="PROSITE" id="PS50005">
    <property type="entry name" value="TPR"/>
    <property type="match status" value="1"/>
</dbReference>
<dbReference type="SMART" id="SM00028">
    <property type="entry name" value="TPR"/>
    <property type="match status" value="3"/>
</dbReference>
<reference evidence="3 4" key="1">
    <citation type="submission" date="2020-08" db="EMBL/GenBank/DDBJ databases">
        <title>Genomic Encyclopedia of Type Strains, Phase IV (KMG-V): Genome sequencing to study the core and pangenomes of soil and plant-associated prokaryotes.</title>
        <authorList>
            <person name="Whitman W."/>
        </authorList>
    </citation>
    <scope>NUCLEOTIDE SEQUENCE [LARGE SCALE GENOMIC DNA]</scope>
    <source>
        <strain evidence="3 4">X5P3</strain>
    </source>
</reference>
<organism evidence="3 4">
    <name type="scientific">Granulicella mallensis</name>
    <dbReference type="NCBI Taxonomy" id="940614"/>
    <lineage>
        <taxon>Bacteria</taxon>
        <taxon>Pseudomonadati</taxon>
        <taxon>Acidobacteriota</taxon>
        <taxon>Terriglobia</taxon>
        <taxon>Terriglobales</taxon>
        <taxon>Acidobacteriaceae</taxon>
        <taxon>Granulicella</taxon>
    </lineage>
</organism>
<evidence type="ECO:0000256" key="1">
    <source>
        <dbReference type="PROSITE-ProRule" id="PRU00339"/>
    </source>
</evidence>
<evidence type="ECO:0000313" key="3">
    <source>
        <dbReference type="EMBL" id="MBB5062531.1"/>
    </source>
</evidence>
<comment type="caution">
    <text evidence="3">The sequence shown here is derived from an EMBL/GenBank/DDBJ whole genome shotgun (WGS) entry which is preliminary data.</text>
</comment>
<protein>
    <submittedName>
        <fullName evidence="3">Tetratricopeptide (TPR) repeat protein</fullName>
    </submittedName>
</protein>
<dbReference type="SUPFAM" id="SSF48452">
    <property type="entry name" value="TPR-like"/>
    <property type="match status" value="2"/>
</dbReference>
<keyword evidence="2" id="KW-0732">Signal</keyword>
<feature type="signal peptide" evidence="2">
    <location>
        <begin position="1"/>
        <end position="29"/>
    </location>
</feature>
<dbReference type="Proteomes" id="UP000584867">
    <property type="component" value="Unassembled WGS sequence"/>
</dbReference>
<dbReference type="Pfam" id="PF14559">
    <property type="entry name" value="TPR_19"/>
    <property type="match status" value="1"/>
</dbReference>
<dbReference type="InterPro" id="IPR011990">
    <property type="entry name" value="TPR-like_helical_dom_sf"/>
</dbReference>
<dbReference type="RefSeq" id="WP_260330824.1">
    <property type="nucleotide sequence ID" value="NZ_JACHIO010000003.1"/>
</dbReference>
<name>A0A7W7ZNP2_9BACT</name>
<sequence>MGRTDIQRRGLHSILIAGVLAASALPCFSADVAASQRIASEHALMQGRADEAIAGLRTLVAANPKDGAAHLLLCRAFYAEELPDAAVAECEAALSVLDKNSMAQDWMGRAYGIKASHSGPLAGYKLASKVKNAFEAAVDLDPRNGDAVNDLSEYYIGAPAIVGGGLDKAAALASRVEAQLPQQAHRTRGLAAEKNKDHATAEREFRAAVAVAGRPDAWTDLGAYYARRNDKGKALDALRQALSVDRSHDASLVDVASILLDMHIEPKLTEQTLRDYLASNAKSDAAPAFKVHVLLGKLLQKLGNKAGARDEFAQALALAHEYAPAQKAMQQL</sequence>
<feature type="repeat" description="TPR" evidence="1">
    <location>
        <begin position="215"/>
        <end position="248"/>
    </location>
</feature>
<accession>A0A7W7ZNP2</accession>
<feature type="chain" id="PRO_5030719486" evidence="2">
    <location>
        <begin position="30"/>
        <end position="332"/>
    </location>
</feature>
<evidence type="ECO:0000256" key="2">
    <source>
        <dbReference type="SAM" id="SignalP"/>
    </source>
</evidence>
<dbReference type="Gene3D" id="1.25.40.10">
    <property type="entry name" value="Tetratricopeptide repeat domain"/>
    <property type="match status" value="1"/>
</dbReference>